<protein>
    <recommendedName>
        <fullName evidence="1">Exocyst complex component Sec10-like alpha-helical bundle domain-containing protein</fullName>
    </recommendedName>
</protein>
<organism evidence="2 3">
    <name type="scientific">Ordospora colligata OC4</name>
    <dbReference type="NCBI Taxonomy" id="1354746"/>
    <lineage>
        <taxon>Eukaryota</taxon>
        <taxon>Fungi</taxon>
        <taxon>Fungi incertae sedis</taxon>
        <taxon>Microsporidia</taxon>
        <taxon>Ordosporidae</taxon>
        <taxon>Ordospora</taxon>
    </lineage>
</organism>
<dbReference type="VEuPathDB" id="MicrosporidiaDB:M896_040890"/>
<dbReference type="RefSeq" id="XP_014563936.1">
    <property type="nucleotide sequence ID" value="XM_014708450.1"/>
</dbReference>
<accession>A0A0B2UKW9</accession>
<gene>
    <name evidence="2" type="ORF">M896_040890</name>
</gene>
<dbReference type="HOGENOM" id="CLU_028905_0_0_1"/>
<evidence type="ECO:0000259" key="1">
    <source>
        <dbReference type="Pfam" id="PF07393"/>
    </source>
</evidence>
<evidence type="ECO:0000313" key="2">
    <source>
        <dbReference type="EMBL" id="KHN69894.1"/>
    </source>
</evidence>
<dbReference type="EMBL" id="JOKQ01000004">
    <property type="protein sequence ID" value="KHN69894.1"/>
    <property type="molecule type" value="Genomic_DNA"/>
</dbReference>
<dbReference type="InParanoid" id="A0A0B2UKW9"/>
<dbReference type="InterPro" id="IPR048627">
    <property type="entry name" value="Sec10_HB"/>
</dbReference>
<evidence type="ECO:0000313" key="3">
    <source>
        <dbReference type="Proteomes" id="UP000031056"/>
    </source>
</evidence>
<dbReference type="Pfam" id="PF07393">
    <property type="entry name" value="Sec10_HB"/>
    <property type="match status" value="1"/>
</dbReference>
<dbReference type="GeneID" id="26261528"/>
<feature type="domain" description="Exocyst complex component Sec10-like alpha-helical bundle" evidence="1">
    <location>
        <begin position="156"/>
        <end position="356"/>
    </location>
</feature>
<reference evidence="2 3" key="1">
    <citation type="journal article" date="2014" name="MBio">
        <title>The Ordospora colligata genome; evolution of extreme reduction in microsporidia and host-to-parasite horizontal gene transfer.</title>
        <authorList>
            <person name="Pombert J.-F."/>
            <person name="Haag K.L."/>
            <person name="Beidas S."/>
            <person name="Ebert D."/>
            <person name="Keeling P.J."/>
        </authorList>
    </citation>
    <scope>NUCLEOTIDE SEQUENCE [LARGE SCALE GENOMIC DNA]</scope>
    <source>
        <strain evidence="2 3">OC4</strain>
    </source>
</reference>
<proteinExistence type="predicted"/>
<name>A0A0B2UKW9_9MICR</name>
<dbReference type="Proteomes" id="UP000031056">
    <property type="component" value="Unassembled WGS sequence"/>
</dbReference>
<sequence>MRSIHVSQLRAGSFSLESLVDEMVVIEEESLKQTREGLVDVLKDLEGIREGLLFKRERLGQKIRSIEEGVKLDKIDELVAEINGLSMEPLGTSREILERNREILNLKEIRRAVQYAVEIGKGNFSVIEGLCTSDDEQDWRFLCFLLANIGDVGEGSQEILRYNKVVEEKMLEVFEEGRKSNNKTAMRSAYNALEEMDKGISLINVYLYSFELFKKPVSMKCNEEDVLDLDFYVGEGNMFTSLVDMARETYENDFRNLEEIFPNTKKAYGVIHKKVYEDVLYKGLRDWLDGLSPCMFLLSLEGCCKNIKVLGSVIEEIDSKFDSERAMQDLISQYVTCAIENEKRVFDEIYEAIVKKKRCRITYIVLGTEVGMSDDLIFGFKQLLDVMSFAFERANRLYGEVGKDDLEEYFSRRMGEFVGVVYGSIKEKLKAVKILKYMYLVSKKYFADRFWKLKTFRSRIDENLNEAFEEHIRSCRIRIGARIKEERFVEKGRSIRVIEIARYEFDKASEMSIKGKHYRVLVGKVLYSVYHFLYNQVVQMVFDELQSANVVEYVSDIIEFAMGIGCVEAVPRLGYLKDLCMLIAVPRDGLESLYETLLGRVSESEMQRILRCRKDRGHVNSKTNIMEMDMGDRDEDTD</sequence>
<dbReference type="OrthoDB" id="2196302at2759"/>
<comment type="caution">
    <text evidence="2">The sequence shown here is derived from an EMBL/GenBank/DDBJ whole genome shotgun (WGS) entry which is preliminary data.</text>
</comment>
<dbReference type="AlphaFoldDB" id="A0A0B2UKW9"/>
<keyword evidence="3" id="KW-1185">Reference proteome</keyword>